<evidence type="ECO:0000256" key="1">
    <source>
        <dbReference type="SAM" id="MobiDB-lite"/>
    </source>
</evidence>
<evidence type="ECO:0000259" key="2">
    <source>
        <dbReference type="Pfam" id="PF18932"/>
    </source>
</evidence>
<organism evidence="3 4">
    <name type="scientific">Pacificimonas aurantium</name>
    <dbReference type="NCBI Taxonomy" id="1250540"/>
    <lineage>
        <taxon>Bacteria</taxon>
        <taxon>Pseudomonadati</taxon>
        <taxon>Pseudomonadota</taxon>
        <taxon>Alphaproteobacteria</taxon>
        <taxon>Sphingomonadales</taxon>
        <taxon>Sphingosinicellaceae</taxon>
        <taxon>Pacificimonas</taxon>
    </lineage>
</organism>
<keyword evidence="4" id="KW-1185">Reference proteome</keyword>
<evidence type="ECO:0000313" key="4">
    <source>
        <dbReference type="Proteomes" id="UP000824621"/>
    </source>
</evidence>
<dbReference type="Proteomes" id="UP000824621">
    <property type="component" value="Unassembled WGS sequence"/>
</dbReference>
<dbReference type="InterPro" id="IPR043736">
    <property type="entry name" value="DUF5681"/>
</dbReference>
<accession>A0ABS7WMG1</accession>
<feature type="domain" description="DUF5681" evidence="2">
    <location>
        <begin position="20"/>
        <end position="95"/>
    </location>
</feature>
<protein>
    <recommendedName>
        <fullName evidence="2">DUF5681 domain-containing protein</fullName>
    </recommendedName>
</protein>
<comment type="caution">
    <text evidence="3">The sequence shown here is derived from an EMBL/GenBank/DDBJ whole genome shotgun (WGS) entry which is preliminary data.</text>
</comment>
<reference evidence="3 4" key="1">
    <citation type="submission" date="2021-04" db="EMBL/GenBank/DDBJ databases">
        <authorList>
            <person name="Pira H."/>
            <person name="Risdian C."/>
            <person name="Wink J."/>
        </authorList>
    </citation>
    <scope>NUCLEOTIDE SEQUENCE [LARGE SCALE GENOMIC DNA]</scope>
    <source>
        <strain evidence="3 4">DSM 107782</strain>
    </source>
</reference>
<dbReference type="EMBL" id="JAGSGB010000003">
    <property type="protein sequence ID" value="MBZ6379575.1"/>
    <property type="molecule type" value="Genomic_DNA"/>
</dbReference>
<dbReference type="Pfam" id="PF18932">
    <property type="entry name" value="DUF5681"/>
    <property type="match status" value="1"/>
</dbReference>
<sequence length="129" mass="14140">MAKTGGLMSGVGYGKPPAGTRFQKGRSGNPRGRPKNRFRMLPHEAVLGQMVTVREDGRERRITAAEAFLLHVTKAGLGGDSQAARTALKAIEEARAQRPRDKERVSVIVYKPIGHCQTKCTADDRCLIR</sequence>
<name>A0ABS7WMG1_9SPHN</name>
<evidence type="ECO:0000313" key="3">
    <source>
        <dbReference type="EMBL" id="MBZ6379575.1"/>
    </source>
</evidence>
<dbReference type="RefSeq" id="WP_143712288.1">
    <property type="nucleotide sequence ID" value="NZ_JAGSGB010000003.1"/>
</dbReference>
<proteinExistence type="predicted"/>
<feature type="region of interest" description="Disordered" evidence="1">
    <location>
        <begin position="1"/>
        <end position="39"/>
    </location>
</feature>
<gene>
    <name evidence="3" type="ORF">KCN53_13140</name>
</gene>